<dbReference type="GO" id="GO:0003723">
    <property type="term" value="F:RNA binding"/>
    <property type="evidence" value="ECO:0007669"/>
    <property type="project" value="TreeGrafter"/>
</dbReference>
<accession>A0A316YPQ3</accession>
<feature type="region of interest" description="Disordered" evidence="2">
    <location>
        <begin position="159"/>
        <end position="514"/>
    </location>
</feature>
<dbReference type="Gene3D" id="1.20.1390.10">
    <property type="entry name" value="PWI domain"/>
    <property type="match status" value="1"/>
</dbReference>
<feature type="compositionally biased region" description="Basic and acidic residues" evidence="2">
    <location>
        <begin position="272"/>
        <end position="296"/>
    </location>
</feature>
<dbReference type="STRING" id="215250.A0A316YPQ3"/>
<name>A0A316YPQ3_9BASI</name>
<dbReference type="GO" id="GO:0006397">
    <property type="term" value="P:mRNA processing"/>
    <property type="evidence" value="ECO:0007669"/>
    <property type="project" value="UniProtKB-KW"/>
</dbReference>
<dbReference type="EMBL" id="KZ819635">
    <property type="protein sequence ID" value="PWN91259.1"/>
    <property type="molecule type" value="Genomic_DNA"/>
</dbReference>
<reference evidence="4 5" key="1">
    <citation type="journal article" date="2018" name="Mol. Biol. Evol.">
        <title>Broad Genomic Sampling Reveals a Smut Pathogenic Ancestry of the Fungal Clade Ustilaginomycotina.</title>
        <authorList>
            <person name="Kijpornyongpan T."/>
            <person name="Mondo S.J."/>
            <person name="Barry K."/>
            <person name="Sandor L."/>
            <person name="Lee J."/>
            <person name="Lipzen A."/>
            <person name="Pangilinan J."/>
            <person name="LaButti K."/>
            <person name="Hainaut M."/>
            <person name="Henrissat B."/>
            <person name="Grigoriev I.V."/>
            <person name="Spatafora J.W."/>
            <person name="Aime M.C."/>
        </authorList>
    </citation>
    <scope>NUCLEOTIDE SEQUENCE [LARGE SCALE GENOMIC DNA]</scope>
    <source>
        <strain evidence="4 5">MCA 4198</strain>
    </source>
</reference>
<dbReference type="InterPro" id="IPR036483">
    <property type="entry name" value="PWI_dom_sf"/>
</dbReference>
<evidence type="ECO:0000256" key="1">
    <source>
        <dbReference type="ARBA" id="ARBA00022664"/>
    </source>
</evidence>
<dbReference type="GO" id="GO:0048024">
    <property type="term" value="P:regulation of mRNA splicing, via spliceosome"/>
    <property type="evidence" value="ECO:0007669"/>
    <property type="project" value="TreeGrafter"/>
</dbReference>
<evidence type="ECO:0000259" key="3">
    <source>
        <dbReference type="PROSITE" id="PS51025"/>
    </source>
</evidence>
<dbReference type="GeneID" id="37046683"/>
<feature type="compositionally biased region" description="Basic and acidic residues" evidence="2">
    <location>
        <begin position="482"/>
        <end position="497"/>
    </location>
</feature>
<dbReference type="RefSeq" id="XP_025378457.1">
    <property type="nucleotide sequence ID" value="XM_025524767.1"/>
</dbReference>
<organism evidence="4 5">
    <name type="scientific">Acaromyces ingoldii</name>
    <dbReference type="NCBI Taxonomy" id="215250"/>
    <lineage>
        <taxon>Eukaryota</taxon>
        <taxon>Fungi</taxon>
        <taxon>Dikarya</taxon>
        <taxon>Basidiomycota</taxon>
        <taxon>Ustilaginomycotina</taxon>
        <taxon>Exobasidiomycetes</taxon>
        <taxon>Exobasidiales</taxon>
        <taxon>Cryptobasidiaceae</taxon>
        <taxon>Acaromyces</taxon>
    </lineage>
</organism>
<protein>
    <recommendedName>
        <fullName evidence="3">PWI domain-containing protein</fullName>
    </recommendedName>
</protein>
<evidence type="ECO:0000256" key="2">
    <source>
        <dbReference type="SAM" id="MobiDB-lite"/>
    </source>
</evidence>
<dbReference type="SUPFAM" id="SSF101233">
    <property type="entry name" value="PWI domain"/>
    <property type="match status" value="1"/>
</dbReference>
<keyword evidence="5" id="KW-1185">Reference proteome</keyword>
<feature type="compositionally biased region" description="Basic and acidic residues" evidence="2">
    <location>
        <begin position="404"/>
        <end position="419"/>
    </location>
</feature>
<gene>
    <name evidence="4" type="ORF">FA10DRAFT_299889</name>
</gene>
<feature type="compositionally biased region" description="Basic and acidic residues" evidence="2">
    <location>
        <begin position="454"/>
        <end position="466"/>
    </location>
</feature>
<dbReference type="PROSITE" id="PS51025">
    <property type="entry name" value="PWI"/>
    <property type="match status" value="1"/>
</dbReference>
<dbReference type="InParanoid" id="A0A316YPQ3"/>
<dbReference type="Proteomes" id="UP000245768">
    <property type="component" value="Unassembled WGS sequence"/>
</dbReference>
<keyword evidence="1" id="KW-0507">mRNA processing</keyword>
<feature type="compositionally biased region" description="Low complexity" evidence="2">
    <location>
        <begin position="426"/>
        <end position="440"/>
    </location>
</feature>
<feature type="compositionally biased region" description="Basic and acidic residues" evidence="2">
    <location>
        <begin position="185"/>
        <end position="196"/>
    </location>
</feature>
<feature type="compositionally biased region" description="Basic and acidic residues" evidence="2">
    <location>
        <begin position="214"/>
        <end position="224"/>
    </location>
</feature>
<dbReference type="PANTHER" id="PTHR23148:SF0">
    <property type="entry name" value="SERINE_ARGININE REPETITIVE MATRIX PROTEIN 1"/>
    <property type="match status" value="1"/>
</dbReference>
<dbReference type="GO" id="GO:0005681">
    <property type="term" value="C:spliceosomal complex"/>
    <property type="evidence" value="ECO:0007669"/>
    <property type="project" value="TreeGrafter"/>
</dbReference>
<evidence type="ECO:0000313" key="5">
    <source>
        <dbReference type="Proteomes" id="UP000245768"/>
    </source>
</evidence>
<dbReference type="InterPro" id="IPR052225">
    <property type="entry name" value="Ser/Arg_repetitive_matrix"/>
</dbReference>
<feature type="compositionally biased region" description="Basic and acidic residues" evidence="2">
    <location>
        <begin position="244"/>
        <end position="262"/>
    </location>
</feature>
<dbReference type="PANTHER" id="PTHR23148">
    <property type="entry name" value="SERINE/ARGININE REGULATED NUCLEAR MATRIX PROTEIN"/>
    <property type="match status" value="1"/>
</dbReference>
<dbReference type="Pfam" id="PF01480">
    <property type="entry name" value="PWI"/>
    <property type="match status" value="1"/>
</dbReference>
<dbReference type="OrthoDB" id="163257at2759"/>
<sequence length="514" mass="58769">MSGTSYRGVSAAQDGRYRNKEQTLLKKLKDQGQFPAHFDQKVDMAKVKLEVMRPWIAEKVSELLGFEDDVVVEYVNGMLEDKDNRTPDPRKLQLSLTGFLETKTPVFMSELWTLLLSAQKSVGGIPQEFVERKKQELREAREKDAGAIRDSGVIHYQGRAGAELGSRAGERGRGRGRGRGGSRWDGGRSQEFRDRQGNVTQRVQDSGWGAKGPRGQDDDRDRNRRSPPPYRQADYPRRRSPSPRYDRHREDRYDGYSRDAPRGNDGSRSARPRYDDEGPMRYYDRRPEEDKYEDRGKRRSPSPDPRRYRSPTYSPDALPRRPKGRSASFDSRSPSPRPVYSRRRRSPSEDSRSPSPSRAPRRKRDRSESYAPLSPSPPRRSLKRRDSYSDSEEEYRRRTRAKRRESSEVKGDQTPDYRQRSKAKAAARSPSDSPRGRSGSKTPVMKRRGSSSDSPERSRDEAEARARALASRKKQPQSAPGDRLDKKDEAPSGRSGDKSNVLAKSKWATSDDED</sequence>
<dbReference type="AlphaFoldDB" id="A0A316YPQ3"/>
<dbReference type="InterPro" id="IPR002483">
    <property type="entry name" value="PWI_dom"/>
</dbReference>
<dbReference type="FunCoup" id="A0A316YPQ3">
    <property type="interactions" value="66"/>
</dbReference>
<proteinExistence type="predicted"/>
<feature type="domain" description="PWI" evidence="3">
    <location>
        <begin position="31"/>
        <end position="132"/>
    </location>
</feature>
<evidence type="ECO:0000313" key="4">
    <source>
        <dbReference type="EMBL" id="PWN91259.1"/>
    </source>
</evidence>
<dbReference type="SMART" id="SM00311">
    <property type="entry name" value="PWI"/>
    <property type="match status" value="1"/>
</dbReference>